<protein>
    <recommendedName>
        <fullName evidence="11">Alanine dehydrogenase</fullName>
    </recommendedName>
</protein>
<evidence type="ECO:0000256" key="5">
    <source>
        <dbReference type="PROSITE-ProRule" id="PRU01248"/>
    </source>
</evidence>
<gene>
    <name evidence="9" type="ORF">GCM10025868_44830</name>
</gene>
<evidence type="ECO:0000256" key="6">
    <source>
        <dbReference type="SAM" id="MobiDB-lite"/>
    </source>
</evidence>
<dbReference type="PANTHER" id="PTHR42795">
    <property type="entry name" value="ALANINE DEHYDROGENASE"/>
    <property type="match status" value="1"/>
</dbReference>
<dbReference type="Pfam" id="PF01262">
    <property type="entry name" value="AlaDh_PNT_C"/>
    <property type="match status" value="1"/>
</dbReference>
<sequence>MRNEHEVFVEHDAGAGSSITDADYVSAGAQILTEADDVWATGDLVLKVKEPVASEYHRMREGQTLFTYLHLAADKPLTEEAAKRKVTAIAYETVEPPDRSLPLLAPMSEVAGRLAPQVGAATLMRAEGGRGILMGGVPGVYAAKVVVIGAGVSGMNAAAIALGMQAEVLLLDRNVARLRQVDAIYQGHCQTVASNAYEVERAIMDADMVIGAVLVPGARAPKAGVERAGLADEAGQRARRHLDRPGRLLRGLAAHHARRPDVQGARLRLLLRRQHARRGAAHLDLRADQRDAAVRRRAWRTAAGATRCAPTTPWPSASTRTPAPSPTARSPRPTASTARPSRRCSADRPGRRGAPAGRAPALRRAADGWLGHLEVERGAARNTLLSYRRDLRRYLGFLGARGRDEPGQVVEDDVTAFLAHLSEGDDAHPPLTASSAARTLVAVRGLHRFWALEGVTSTDPAAAVRPPTAAKRLPKAIGTDDVERLLQAASLGDTPTALRDRALLEVLYGTGARISEAIGLDLDDLDVLDLDAGPDGGAQHQGVRLLGKGRKQRLVPLGSYARDALRAYLVRARPALAEHGGGTPAVFLNARGGRLSRQSAWAVLRVAAERAGLTADVSPHTLRHSFATHLLDGGADVRVVQEPARARLGDHHAGLHAGHRRAAARGVRRVAPAGALTARGGAP</sequence>
<dbReference type="PANTHER" id="PTHR42795:SF1">
    <property type="entry name" value="ALANINE DEHYDROGENASE"/>
    <property type="match status" value="1"/>
</dbReference>
<dbReference type="EMBL" id="BSUZ01000001">
    <property type="protein sequence ID" value="GMA89233.1"/>
    <property type="molecule type" value="Genomic_DNA"/>
</dbReference>
<evidence type="ECO:0008006" key="11">
    <source>
        <dbReference type="Google" id="ProtNLM"/>
    </source>
</evidence>
<dbReference type="InterPro" id="IPR010998">
    <property type="entry name" value="Integrase_recombinase_N"/>
</dbReference>
<dbReference type="InterPro" id="IPR004107">
    <property type="entry name" value="Integrase_SAM-like_N"/>
</dbReference>
<dbReference type="Gene3D" id="1.10.150.130">
    <property type="match status" value="1"/>
</dbReference>
<dbReference type="InterPro" id="IPR036291">
    <property type="entry name" value="NAD(P)-bd_dom_sf"/>
</dbReference>
<feature type="region of interest" description="Disordered" evidence="6">
    <location>
        <begin position="296"/>
        <end position="360"/>
    </location>
</feature>
<evidence type="ECO:0000256" key="3">
    <source>
        <dbReference type="ARBA" id="ARBA00023125"/>
    </source>
</evidence>
<dbReference type="NCBIfam" id="NF001399">
    <property type="entry name" value="PRK00283.1"/>
    <property type="match status" value="1"/>
</dbReference>
<evidence type="ECO:0000259" key="8">
    <source>
        <dbReference type="PROSITE" id="PS51900"/>
    </source>
</evidence>
<feature type="domain" description="Core-binding (CB)" evidence="8">
    <location>
        <begin position="360"/>
        <end position="451"/>
    </location>
</feature>
<dbReference type="InterPro" id="IPR007698">
    <property type="entry name" value="AlaDH/PNT_NAD(H)-bd"/>
</dbReference>
<dbReference type="SUPFAM" id="SSF51735">
    <property type="entry name" value="NAD(P)-binding Rossmann-fold domains"/>
    <property type="match status" value="1"/>
</dbReference>
<dbReference type="InterPro" id="IPR044068">
    <property type="entry name" value="CB"/>
</dbReference>
<dbReference type="SUPFAM" id="SSF52283">
    <property type="entry name" value="Formate/glycerate dehydrogenase catalytic domain-like"/>
    <property type="match status" value="1"/>
</dbReference>
<evidence type="ECO:0000313" key="10">
    <source>
        <dbReference type="Proteomes" id="UP001157017"/>
    </source>
</evidence>
<dbReference type="InterPro" id="IPR013762">
    <property type="entry name" value="Integrase-like_cat_sf"/>
</dbReference>
<keyword evidence="4" id="KW-0233">DNA recombination</keyword>
<evidence type="ECO:0000256" key="2">
    <source>
        <dbReference type="ARBA" id="ARBA00023002"/>
    </source>
</evidence>
<evidence type="ECO:0000256" key="1">
    <source>
        <dbReference type="ARBA" id="ARBA00022908"/>
    </source>
</evidence>
<evidence type="ECO:0000259" key="7">
    <source>
        <dbReference type="PROSITE" id="PS51898"/>
    </source>
</evidence>
<keyword evidence="3 5" id="KW-0238">DNA-binding</keyword>
<evidence type="ECO:0000313" key="9">
    <source>
        <dbReference type="EMBL" id="GMA89233.1"/>
    </source>
</evidence>
<feature type="domain" description="Tyr recombinase" evidence="7">
    <location>
        <begin position="472"/>
        <end position="672"/>
    </location>
</feature>
<name>A0ABQ6JLV6_9ACTN</name>
<dbReference type="Pfam" id="PF02899">
    <property type="entry name" value="Phage_int_SAM_1"/>
    <property type="match status" value="1"/>
</dbReference>
<dbReference type="InterPro" id="IPR002104">
    <property type="entry name" value="Integrase_catalytic"/>
</dbReference>
<dbReference type="Pfam" id="PF05222">
    <property type="entry name" value="AlaDh_PNT_N"/>
    <property type="match status" value="1"/>
</dbReference>
<accession>A0ABQ6JLV6</accession>
<keyword evidence="1" id="KW-0229">DNA integration</keyword>
<keyword evidence="10" id="KW-1185">Reference proteome</keyword>
<dbReference type="SMART" id="SM01003">
    <property type="entry name" value="AlaDh_PNT_N"/>
    <property type="match status" value="1"/>
</dbReference>
<reference evidence="10" key="1">
    <citation type="journal article" date="2019" name="Int. J. Syst. Evol. Microbiol.">
        <title>The Global Catalogue of Microorganisms (GCM) 10K type strain sequencing project: providing services to taxonomists for standard genome sequencing and annotation.</title>
        <authorList>
            <consortium name="The Broad Institute Genomics Platform"/>
            <consortium name="The Broad Institute Genome Sequencing Center for Infectious Disease"/>
            <person name="Wu L."/>
            <person name="Ma J."/>
        </authorList>
    </citation>
    <scope>NUCLEOTIDE SEQUENCE [LARGE SCALE GENOMIC DNA]</scope>
    <source>
        <strain evidence="10">NBRC 108730</strain>
    </source>
</reference>
<dbReference type="InterPro" id="IPR007886">
    <property type="entry name" value="AlaDH/PNT_N"/>
</dbReference>
<dbReference type="Proteomes" id="UP001157017">
    <property type="component" value="Unassembled WGS sequence"/>
</dbReference>
<feature type="compositionally biased region" description="Low complexity" evidence="6">
    <location>
        <begin position="300"/>
        <end position="339"/>
    </location>
</feature>
<dbReference type="Pfam" id="PF00589">
    <property type="entry name" value="Phage_integrase"/>
    <property type="match status" value="1"/>
</dbReference>
<dbReference type="PROSITE" id="PS51898">
    <property type="entry name" value="TYR_RECOMBINASE"/>
    <property type="match status" value="1"/>
</dbReference>
<proteinExistence type="predicted"/>
<dbReference type="InterPro" id="IPR011010">
    <property type="entry name" value="DNA_brk_join_enz"/>
</dbReference>
<comment type="caution">
    <text evidence="9">The sequence shown here is derived from an EMBL/GenBank/DDBJ whole genome shotgun (WGS) entry which is preliminary data.</text>
</comment>
<organism evidence="9 10">
    <name type="scientific">Angustibacter aerolatus</name>
    <dbReference type="NCBI Taxonomy" id="1162965"/>
    <lineage>
        <taxon>Bacteria</taxon>
        <taxon>Bacillati</taxon>
        <taxon>Actinomycetota</taxon>
        <taxon>Actinomycetes</taxon>
        <taxon>Kineosporiales</taxon>
        <taxon>Kineosporiaceae</taxon>
    </lineage>
</organism>
<dbReference type="SUPFAM" id="SSF47823">
    <property type="entry name" value="lambda integrase-like, N-terminal domain"/>
    <property type="match status" value="1"/>
</dbReference>
<dbReference type="Gene3D" id="3.40.50.720">
    <property type="entry name" value="NAD(P)-binding Rossmann-like Domain"/>
    <property type="match status" value="2"/>
</dbReference>
<dbReference type="SUPFAM" id="SSF56349">
    <property type="entry name" value="DNA breaking-rejoining enzymes"/>
    <property type="match status" value="1"/>
</dbReference>
<evidence type="ECO:0000256" key="4">
    <source>
        <dbReference type="ARBA" id="ARBA00023172"/>
    </source>
</evidence>
<dbReference type="PROSITE" id="PS51900">
    <property type="entry name" value="CB"/>
    <property type="match status" value="1"/>
</dbReference>
<dbReference type="Gene3D" id="1.10.443.10">
    <property type="entry name" value="Intergrase catalytic core"/>
    <property type="match status" value="1"/>
</dbReference>
<keyword evidence="2" id="KW-0560">Oxidoreductase</keyword>
<dbReference type="SMART" id="SM01002">
    <property type="entry name" value="AlaDh_PNT_C"/>
    <property type="match status" value="1"/>
</dbReference>